<dbReference type="SUPFAM" id="SSF56959">
    <property type="entry name" value="Leukocidin-like"/>
    <property type="match status" value="1"/>
</dbReference>
<dbReference type="Gene3D" id="2.60.40.1650">
    <property type="entry name" value="Porin MspA (Ig-like beta-sandwich domain)"/>
    <property type="match status" value="1"/>
</dbReference>
<dbReference type="InterPro" id="IPR036435">
    <property type="entry name" value="Leukocidin/porin_MspA_sf"/>
</dbReference>
<dbReference type="EMBL" id="JAADZU010000054">
    <property type="protein sequence ID" value="NDK91009.1"/>
    <property type="molecule type" value="Genomic_DNA"/>
</dbReference>
<proteinExistence type="predicted"/>
<sequence length="218" mass="22025">MVSDGSWAWGRSGLTGVFAALAVAASVIGAGVSDAAPSSSADQQTTKRTDDGWVVSAIKSHEQVRSVPPLNQSPWTREGFLTLKGQGVIAGTGSVPVQAGTVAAGFQIGCNTDVTSGATVGVSGGPSAQMNISYPPAVMIGATVTPNIATTLRPGTIADIPFGSKKMQTGKAGITVDGVHVKVDGCLGPVALRAYVTVSVSTALNDNTINVYGKPHYL</sequence>
<dbReference type="Proteomes" id="UP000466307">
    <property type="component" value="Unassembled WGS sequence"/>
</dbReference>
<dbReference type="Pfam" id="PF09203">
    <property type="entry name" value="MspA"/>
    <property type="match status" value="1"/>
</dbReference>
<name>A0A7K3LRZ5_9ACTN</name>
<evidence type="ECO:0000313" key="3">
    <source>
        <dbReference type="Proteomes" id="UP000466307"/>
    </source>
</evidence>
<accession>A0A7K3LRZ5</accession>
<comment type="caution">
    <text evidence="2">The sequence shown here is derived from an EMBL/GenBank/DDBJ whole genome shotgun (WGS) entry which is preliminary data.</text>
</comment>
<protein>
    <submittedName>
        <fullName evidence="2">MspA family porin</fullName>
    </submittedName>
</protein>
<dbReference type="AlphaFoldDB" id="A0A7K3LRZ5"/>
<evidence type="ECO:0000256" key="1">
    <source>
        <dbReference type="ARBA" id="ARBA00022729"/>
    </source>
</evidence>
<evidence type="ECO:0000313" key="2">
    <source>
        <dbReference type="EMBL" id="NDK91009.1"/>
    </source>
</evidence>
<keyword evidence="3" id="KW-1185">Reference proteome</keyword>
<dbReference type="Gene3D" id="2.10.300.10">
    <property type="entry name" value="Porin MspA ribbon domain"/>
    <property type="match status" value="1"/>
</dbReference>
<gene>
    <name evidence="2" type="ORF">GYA93_15665</name>
</gene>
<reference evidence="2 3" key="1">
    <citation type="submission" date="2020-01" db="EMBL/GenBank/DDBJ databases">
        <title>Investigation of new actinobacteria for the biodesulphurisation of diesel fuel.</title>
        <authorList>
            <person name="Athi Narayanan S.M."/>
        </authorList>
    </citation>
    <scope>NUCLEOTIDE SEQUENCE [LARGE SCALE GENOMIC DNA]</scope>
    <source>
        <strain evidence="2 3">213E</strain>
    </source>
</reference>
<keyword evidence="1" id="KW-0732">Signal</keyword>
<organism evidence="2 3">
    <name type="scientific">Gordonia desulfuricans</name>
    <dbReference type="NCBI Taxonomy" id="89051"/>
    <lineage>
        <taxon>Bacteria</taxon>
        <taxon>Bacillati</taxon>
        <taxon>Actinomycetota</taxon>
        <taxon>Actinomycetes</taxon>
        <taxon>Mycobacteriales</taxon>
        <taxon>Gordoniaceae</taxon>
        <taxon>Gordonia</taxon>
    </lineage>
</organism>
<dbReference type="InterPro" id="IPR015286">
    <property type="entry name" value="Porin_fam_mycobact-type"/>
</dbReference>